<evidence type="ECO:0000313" key="1">
    <source>
        <dbReference type="EMBL" id="PWW77259.1"/>
    </source>
</evidence>
<accession>A0A317SS99</accession>
<evidence type="ECO:0000313" key="2">
    <source>
        <dbReference type="Proteomes" id="UP000246991"/>
    </source>
</evidence>
<dbReference type="AlphaFoldDB" id="A0A317SS99"/>
<keyword evidence="2" id="KW-1185">Reference proteome</keyword>
<comment type="caution">
    <text evidence="1">The sequence shown here is derived from an EMBL/GenBank/DDBJ whole genome shotgun (WGS) entry which is preliminary data.</text>
</comment>
<sequence>MDLQYWEVKKGVFIDRHKCSDVIEYRSTVYLLRYQELLDSSRLWTDEGDIVPSVLLPSKKEKILITHDESTFYTHHGH</sequence>
<dbReference type="OrthoDB" id="3047997at2759"/>
<gene>
    <name evidence="1" type="ORF">C7212DRAFT_278463</name>
</gene>
<dbReference type="EMBL" id="PYWC01000024">
    <property type="protein sequence ID" value="PWW77259.1"/>
    <property type="molecule type" value="Genomic_DNA"/>
</dbReference>
<proteinExistence type="predicted"/>
<reference evidence="1 2" key="1">
    <citation type="submission" date="2018-03" db="EMBL/GenBank/DDBJ databases">
        <title>Genomes of Pezizomycetes fungi and the evolution of truffles.</title>
        <authorList>
            <person name="Murat C."/>
            <person name="Payen T."/>
            <person name="Noel B."/>
            <person name="Kuo A."/>
            <person name="Martin F.M."/>
        </authorList>
    </citation>
    <scope>NUCLEOTIDE SEQUENCE [LARGE SCALE GENOMIC DNA]</scope>
    <source>
        <strain evidence="1">091103-1</strain>
    </source>
</reference>
<protein>
    <submittedName>
        <fullName evidence="1">Uncharacterized protein</fullName>
    </submittedName>
</protein>
<organism evidence="1 2">
    <name type="scientific">Tuber magnatum</name>
    <name type="common">white Piedmont truffle</name>
    <dbReference type="NCBI Taxonomy" id="42249"/>
    <lineage>
        <taxon>Eukaryota</taxon>
        <taxon>Fungi</taxon>
        <taxon>Dikarya</taxon>
        <taxon>Ascomycota</taxon>
        <taxon>Pezizomycotina</taxon>
        <taxon>Pezizomycetes</taxon>
        <taxon>Pezizales</taxon>
        <taxon>Tuberaceae</taxon>
        <taxon>Tuber</taxon>
    </lineage>
</organism>
<dbReference type="STRING" id="42249.A0A317SS99"/>
<name>A0A317SS99_9PEZI</name>
<dbReference type="Proteomes" id="UP000246991">
    <property type="component" value="Unassembled WGS sequence"/>
</dbReference>